<keyword evidence="7" id="KW-1185">Reference proteome</keyword>
<dbReference type="RefSeq" id="WP_089398054.1">
    <property type="nucleotide sequence ID" value="NZ_FZOT01000002.1"/>
</dbReference>
<evidence type="ECO:0000256" key="2">
    <source>
        <dbReference type="RuleBase" id="RU000393"/>
    </source>
</evidence>
<comment type="catalytic activity">
    <reaction evidence="2">
        <text>2 superoxide + 2 H(+) = H2O2 + O2</text>
        <dbReference type="Rhea" id="RHEA:20696"/>
        <dbReference type="ChEBI" id="CHEBI:15378"/>
        <dbReference type="ChEBI" id="CHEBI:15379"/>
        <dbReference type="ChEBI" id="CHEBI:16240"/>
        <dbReference type="ChEBI" id="CHEBI:18421"/>
        <dbReference type="EC" id="1.15.1.1"/>
    </reaction>
</comment>
<evidence type="ECO:0000259" key="5">
    <source>
        <dbReference type="Pfam" id="PF00080"/>
    </source>
</evidence>
<dbReference type="InterPro" id="IPR018152">
    <property type="entry name" value="SOD_Cu/Zn_BS"/>
</dbReference>
<dbReference type="PROSITE" id="PS51257">
    <property type="entry name" value="PROKAR_LIPOPROTEIN"/>
    <property type="match status" value="1"/>
</dbReference>
<dbReference type="EMBL" id="FZOT01000002">
    <property type="protein sequence ID" value="SNS31608.1"/>
    <property type="molecule type" value="Genomic_DNA"/>
</dbReference>
<dbReference type="SUPFAM" id="SSF49329">
    <property type="entry name" value="Cu,Zn superoxide dismutase-like"/>
    <property type="match status" value="1"/>
</dbReference>
<gene>
    <name evidence="6" type="ORF">SAMN06265795_102179</name>
</gene>
<comment type="cofactor">
    <cofactor evidence="2">
        <name>Zn(2+)</name>
        <dbReference type="ChEBI" id="CHEBI:29105"/>
    </cofactor>
    <text evidence="2">Binds 1 zinc ion per subunit.</text>
</comment>
<reference evidence="6 7" key="1">
    <citation type="submission" date="2017-06" db="EMBL/GenBank/DDBJ databases">
        <authorList>
            <person name="Kim H.J."/>
            <person name="Triplett B.A."/>
        </authorList>
    </citation>
    <scope>NUCLEOTIDE SEQUENCE [LARGE SCALE GENOMIC DNA]</scope>
    <source>
        <strain evidence="6 7">U15</strain>
    </source>
</reference>
<dbReference type="InterPro" id="IPR001424">
    <property type="entry name" value="SOD_Cu_Zn_dom"/>
</dbReference>
<evidence type="ECO:0000256" key="1">
    <source>
        <dbReference type="ARBA" id="ARBA00010457"/>
    </source>
</evidence>
<evidence type="ECO:0000256" key="3">
    <source>
        <dbReference type="SAM" id="MobiDB-lite"/>
    </source>
</evidence>
<protein>
    <recommendedName>
        <fullName evidence="2">Superoxide dismutase [Cu-Zn]</fullName>
        <ecNumber evidence="2">1.15.1.1</ecNumber>
    </recommendedName>
</protein>
<comment type="function">
    <text evidence="2">Destroys radicals which are normally produced within the cells and which are toxic to biological systems.</text>
</comment>
<keyword evidence="4" id="KW-0732">Signal</keyword>
<keyword evidence="2" id="KW-0186">Copper</keyword>
<dbReference type="OrthoDB" id="5431326at2"/>
<sequence length="175" mass="17922">MKTIYAMLGMLALAACQSSPMQAAGAGKGARATLEPRSASSAAGDVSFAERGDRLLVTVKASGLKPNSAHGFHVHEKGDCSAADATSAGGHFNPDGQQHNHPNQPSRHAGDLPNLMSDAQGNANVSFEVGMLTLDSGKYGILDRAVVIHANPDDYASQPAGNSGGRIACGIIKKS</sequence>
<proteinExistence type="inferred from homology"/>
<dbReference type="InterPro" id="IPR024134">
    <property type="entry name" value="SOD_Cu/Zn_/chaperone"/>
</dbReference>
<dbReference type="GO" id="GO:0005507">
    <property type="term" value="F:copper ion binding"/>
    <property type="evidence" value="ECO:0007669"/>
    <property type="project" value="InterPro"/>
</dbReference>
<dbReference type="Gene3D" id="2.60.40.200">
    <property type="entry name" value="Superoxide dismutase, copper/zinc binding domain"/>
    <property type="match status" value="1"/>
</dbReference>
<comment type="similarity">
    <text evidence="1 2">Belongs to the Cu-Zn superoxide dismutase family.</text>
</comment>
<evidence type="ECO:0000256" key="4">
    <source>
        <dbReference type="SAM" id="SignalP"/>
    </source>
</evidence>
<dbReference type="PANTHER" id="PTHR10003">
    <property type="entry name" value="SUPEROXIDE DISMUTASE CU-ZN -RELATED"/>
    <property type="match status" value="1"/>
</dbReference>
<dbReference type="PROSITE" id="PS00332">
    <property type="entry name" value="SOD_CU_ZN_2"/>
    <property type="match status" value="1"/>
</dbReference>
<feature type="compositionally biased region" description="Polar residues" evidence="3">
    <location>
        <begin position="95"/>
        <end position="106"/>
    </location>
</feature>
<feature type="domain" description="Superoxide dismutase copper/zinc binding" evidence="5">
    <location>
        <begin position="43"/>
        <end position="172"/>
    </location>
</feature>
<keyword evidence="2" id="KW-0479">Metal-binding</keyword>
<dbReference type="AlphaFoldDB" id="A0A239DI94"/>
<accession>A0A239DI94</accession>
<keyword evidence="2" id="KW-0862">Zinc</keyword>
<comment type="cofactor">
    <cofactor evidence="2">
        <name>Cu cation</name>
        <dbReference type="ChEBI" id="CHEBI:23378"/>
    </cofactor>
    <text evidence="2">Binds 1 copper ion per subunit.</text>
</comment>
<evidence type="ECO:0000313" key="6">
    <source>
        <dbReference type="EMBL" id="SNS31608.1"/>
    </source>
</evidence>
<dbReference type="EC" id="1.15.1.1" evidence="2"/>
<dbReference type="Proteomes" id="UP000198284">
    <property type="component" value="Unassembled WGS sequence"/>
</dbReference>
<dbReference type="InterPro" id="IPR036423">
    <property type="entry name" value="SOD-like_Cu/Zn_dom_sf"/>
</dbReference>
<dbReference type="PRINTS" id="PR00068">
    <property type="entry name" value="CUZNDISMTASE"/>
</dbReference>
<dbReference type="CDD" id="cd00305">
    <property type="entry name" value="Cu-Zn_Superoxide_Dismutase"/>
    <property type="match status" value="1"/>
</dbReference>
<dbReference type="PROSITE" id="PS00087">
    <property type="entry name" value="SOD_CU_ZN_1"/>
    <property type="match status" value="1"/>
</dbReference>
<evidence type="ECO:0000313" key="7">
    <source>
        <dbReference type="Proteomes" id="UP000198284"/>
    </source>
</evidence>
<dbReference type="GO" id="GO:0004784">
    <property type="term" value="F:superoxide dismutase activity"/>
    <property type="evidence" value="ECO:0007669"/>
    <property type="project" value="UniProtKB-EC"/>
</dbReference>
<feature type="region of interest" description="Disordered" evidence="3">
    <location>
        <begin position="83"/>
        <end position="117"/>
    </location>
</feature>
<dbReference type="Pfam" id="PF00080">
    <property type="entry name" value="Sod_Cu"/>
    <property type="match status" value="1"/>
</dbReference>
<organism evidence="6 7">
    <name type="scientific">Noviherbaspirillum humi</name>
    <dbReference type="NCBI Taxonomy" id="1688639"/>
    <lineage>
        <taxon>Bacteria</taxon>
        <taxon>Pseudomonadati</taxon>
        <taxon>Pseudomonadota</taxon>
        <taxon>Betaproteobacteria</taxon>
        <taxon>Burkholderiales</taxon>
        <taxon>Oxalobacteraceae</taxon>
        <taxon>Noviherbaspirillum</taxon>
    </lineage>
</organism>
<feature type="signal peptide" evidence="4">
    <location>
        <begin position="1"/>
        <end position="23"/>
    </location>
</feature>
<keyword evidence="2" id="KW-0560">Oxidoreductase</keyword>
<feature type="chain" id="PRO_5012444222" description="Superoxide dismutase [Cu-Zn]" evidence="4">
    <location>
        <begin position="24"/>
        <end position="175"/>
    </location>
</feature>
<name>A0A239DI94_9BURK</name>